<name>A0ABD6IFM8_MESHY</name>
<evidence type="ECO:0000313" key="3">
    <source>
        <dbReference type="Proteomes" id="UP001193384"/>
    </source>
</evidence>
<dbReference type="Proteomes" id="UP001193384">
    <property type="component" value="Unassembled WGS sequence"/>
</dbReference>
<keyword evidence="1" id="KW-0812">Transmembrane</keyword>
<comment type="caution">
    <text evidence="2">The sequence shown here is derived from an EMBL/GenBank/DDBJ whole genome shotgun (WGS) entry which is preliminary data.</text>
</comment>
<evidence type="ECO:0000256" key="1">
    <source>
        <dbReference type="SAM" id="Phobius"/>
    </source>
</evidence>
<feature type="transmembrane region" description="Helical" evidence="1">
    <location>
        <begin position="127"/>
        <end position="150"/>
    </location>
</feature>
<feature type="transmembrane region" description="Helical" evidence="1">
    <location>
        <begin position="92"/>
        <end position="115"/>
    </location>
</feature>
<sequence length="158" mass="18783">MYNVIRIMRDREREQFSTISFLTKLRWIFFGKLPLERKYKPKILEYLFMLFSSILIFICELILLIVIQNLQYLKNENTFLVNLVTKLKTFEVRILITILILSWIVQIFMSIHVFFILSKTEFNKTIALIAAISGIFLISPISLIFSLMAYQKNLLAFE</sequence>
<feature type="transmembrane region" description="Helical" evidence="1">
    <location>
        <begin position="46"/>
        <end position="72"/>
    </location>
</feature>
<protein>
    <submittedName>
        <fullName evidence="2">Uncharacterized protein</fullName>
    </submittedName>
</protein>
<organism evidence="2 3">
    <name type="scientific">Mesomycoplasma hyorhinis</name>
    <name type="common">Mycoplasma hyorhinis</name>
    <dbReference type="NCBI Taxonomy" id="2100"/>
    <lineage>
        <taxon>Bacteria</taxon>
        <taxon>Bacillati</taxon>
        <taxon>Mycoplasmatota</taxon>
        <taxon>Mycoplasmoidales</taxon>
        <taxon>Metamycoplasmataceae</taxon>
        <taxon>Mesomycoplasma</taxon>
    </lineage>
</organism>
<dbReference type="AlphaFoldDB" id="A0ABD6IFM8"/>
<keyword evidence="1" id="KW-1133">Transmembrane helix</keyword>
<reference evidence="2 3" key="1">
    <citation type="submission" date="2018-07" db="EMBL/GenBank/DDBJ databases">
        <title>Genetic characterization of Mycoplasma hyopneumoniae, M. hyorhinis and M. flocculare isolates through whole genome sequencing analysis: comparative analysis of sequence types and putative genes involved in virulence.</title>
        <authorList>
            <person name="Fourour S."/>
            <person name="Lucas P."/>
            <person name="Touzain F."/>
            <person name="Tocqueville V."/>
            <person name="Kempf I."/>
            <person name="Marois-Crehan C."/>
        </authorList>
    </citation>
    <scope>NUCLEOTIDE SEQUENCE [LARGE SCALE GENOMIC DNA]</scope>
    <source>
        <strain evidence="2 3">MHR389</strain>
    </source>
</reference>
<accession>A0ABD6IFM8</accession>
<proteinExistence type="predicted"/>
<evidence type="ECO:0000313" key="2">
    <source>
        <dbReference type="EMBL" id="MXR43987.1"/>
    </source>
</evidence>
<dbReference type="EMBL" id="QQQW01000026">
    <property type="protein sequence ID" value="MXR43987.1"/>
    <property type="molecule type" value="Genomic_DNA"/>
</dbReference>
<keyword evidence="1" id="KW-0472">Membrane</keyword>
<gene>
    <name evidence="2" type="ORF">DR101_03505</name>
</gene>
<dbReference type="RefSeq" id="WP_146420407.1">
    <property type="nucleotide sequence ID" value="NZ_CP143986.1"/>
</dbReference>